<dbReference type="InterPro" id="IPR049468">
    <property type="entry name" value="Restrct_endonuc-II-like_dom"/>
</dbReference>
<dbReference type="EMBL" id="SPMY01000115">
    <property type="protein sequence ID" value="NMQ30241.1"/>
    <property type="molecule type" value="Genomic_DNA"/>
</dbReference>
<keyword evidence="1" id="KW-0547">Nucleotide-binding</keyword>
<protein>
    <submittedName>
        <fullName evidence="7">DUF559 domain-containing protein</fullName>
    </submittedName>
</protein>
<evidence type="ECO:0000313" key="7">
    <source>
        <dbReference type="EMBL" id="NMQ30241.1"/>
    </source>
</evidence>
<dbReference type="RefSeq" id="WP_169068642.1">
    <property type="nucleotide sequence ID" value="NZ_SPMY01000115.1"/>
</dbReference>
<keyword evidence="3" id="KW-0347">Helicase</keyword>
<organism evidence="7 8">
    <name type="scientific">Candidatus Accumulibacter phosphatis</name>
    <dbReference type="NCBI Taxonomy" id="327160"/>
    <lineage>
        <taxon>Bacteria</taxon>
        <taxon>Pseudomonadati</taxon>
        <taxon>Pseudomonadota</taxon>
        <taxon>Betaproteobacteria</taxon>
        <taxon>Candidatus Accumulibacter</taxon>
    </lineage>
</organism>
<comment type="caution">
    <text evidence="7">The sequence shown here is derived from an EMBL/GenBank/DDBJ whole genome shotgun (WGS) entry which is preliminary data.</text>
</comment>
<proteinExistence type="predicted"/>
<dbReference type="SUPFAM" id="SSF52540">
    <property type="entry name" value="P-loop containing nucleoside triphosphate hydrolases"/>
    <property type="match status" value="1"/>
</dbReference>
<feature type="domain" description="DNA2/NAM7 helicase-like C-terminal" evidence="5">
    <location>
        <begin position="53"/>
        <end position="220"/>
    </location>
</feature>
<evidence type="ECO:0000256" key="1">
    <source>
        <dbReference type="ARBA" id="ARBA00022741"/>
    </source>
</evidence>
<dbReference type="InterPro" id="IPR050534">
    <property type="entry name" value="Coronavir_polyprotein_1ab"/>
</dbReference>
<keyword evidence="8" id="KW-1185">Reference proteome</keyword>
<dbReference type="Proteomes" id="UP000749010">
    <property type="component" value="Unassembled WGS sequence"/>
</dbReference>
<feature type="domain" description="Restriction endonuclease type II-like" evidence="6">
    <location>
        <begin position="264"/>
        <end position="357"/>
    </location>
</feature>
<dbReference type="SUPFAM" id="SSF52980">
    <property type="entry name" value="Restriction endonuclease-like"/>
    <property type="match status" value="1"/>
</dbReference>
<evidence type="ECO:0000313" key="8">
    <source>
        <dbReference type="Proteomes" id="UP000749010"/>
    </source>
</evidence>
<keyword evidence="4" id="KW-0067">ATP-binding</keyword>
<sequence length="374" mass="42245">MGDHKQVSPSAVGMAEERIKELISRFLTNQPHGSEMTPDKSIYDLARVVFAGNSVMLKEHFRCVPAIIEFSNREFYQNDIRPLRVPKANERLDPPLVDVFVKGGHRNGDVNAGEAKAIVDEIETILTDPQFDGRSIGVVTLLGTAQAAHIHELVSERISPVDVVARKIAIGPPPVFQGRERDIMMVSMVLGPGDRSAANRADIHQRFNVALSRARDRMYLFRSVTETDFREDSLNGKVISHFKQPFRQNAKKVQALRERCESGFERDMFDELVKRGFRVEPQVACGGYRIDFVIEGNEGRRLAVECDGDRFHGPGQWQDDMARQRVLERAGWTFWRCFASSFVRRREAVLGDLLQTLQRLGIEPLGAESVDNTV</sequence>
<dbReference type="PANTHER" id="PTHR43788">
    <property type="entry name" value="DNA2/NAM7 HELICASE FAMILY MEMBER"/>
    <property type="match status" value="1"/>
</dbReference>
<keyword evidence="2" id="KW-0378">Hydrolase</keyword>
<evidence type="ECO:0000256" key="3">
    <source>
        <dbReference type="ARBA" id="ARBA00022806"/>
    </source>
</evidence>
<evidence type="ECO:0000256" key="4">
    <source>
        <dbReference type="ARBA" id="ARBA00022840"/>
    </source>
</evidence>
<name>A0ABX1U164_9PROT</name>
<evidence type="ECO:0000259" key="6">
    <source>
        <dbReference type="Pfam" id="PF18741"/>
    </source>
</evidence>
<accession>A0ABX1U164</accession>
<dbReference type="InterPro" id="IPR011335">
    <property type="entry name" value="Restrct_endonuc-II-like"/>
</dbReference>
<dbReference type="InterPro" id="IPR041679">
    <property type="entry name" value="DNA2/NAM7-like_C"/>
</dbReference>
<dbReference type="CDD" id="cd18808">
    <property type="entry name" value="SF1_C_Upf1"/>
    <property type="match status" value="1"/>
</dbReference>
<dbReference type="PANTHER" id="PTHR43788:SF8">
    <property type="entry name" value="DNA-BINDING PROTEIN SMUBP-2"/>
    <property type="match status" value="1"/>
</dbReference>
<dbReference type="Gene3D" id="3.40.960.10">
    <property type="entry name" value="VSR Endonuclease"/>
    <property type="match status" value="1"/>
</dbReference>
<evidence type="ECO:0000259" key="5">
    <source>
        <dbReference type="Pfam" id="PF13087"/>
    </source>
</evidence>
<evidence type="ECO:0000256" key="2">
    <source>
        <dbReference type="ARBA" id="ARBA00022801"/>
    </source>
</evidence>
<dbReference type="InterPro" id="IPR047187">
    <property type="entry name" value="SF1_C_Upf1"/>
</dbReference>
<dbReference type="Pfam" id="PF13087">
    <property type="entry name" value="AAA_12"/>
    <property type="match status" value="1"/>
</dbReference>
<dbReference type="Pfam" id="PF18741">
    <property type="entry name" value="MTES_1575"/>
    <property type="match status" value="1"/>
</dbReference>
<dbReference type="InterPro" id="IPR027417">
    <property type="entry name" value="P-loop_NTPase"/>
</dbReference>
<gene>
    <name evidence="7" type="ORF">E4Q23_22265</name>
</gene>
<reference evidence="7 8" key="1">
    <citation type="submission" date="2019-03" db="EMBL/GenBank/DDBJ databases">
        <title>Metabolic reconstructions from genomes of highly enriched 'Candidatus Accumulibacter' and 'Candidatus Competibacter' bioreactor populations.</title>
        <authorList>
            <person name="Annavajhala M.K."/>
            <person name="Welles L."/>
            <person name="Abbas B."/>
            <person name="Sorokin D."/>
            <person name="Park H."/>
            <person name="Van Loosdrecht M."/>
            <person name="Chandran K."/>
        </authorList>
    </citation>
    <scope>NUCLEOTIDE SEQUENCE [LARGE SCALE GENOMIC DNA]</scope>
    <source>
        <strain evidence="7 8">SBR_S</strain>
    </source>
</reference>
<dbReference type="Gene3D" id="3.40.50.300">
    <property type="entry name" value="P-loop containing nucleotide triphosphate hydrolases"/>
    <property type="match status" value="1"/>
</dbReference>